<feature type="transmembrane region" description="Helical" evidence="1">
    <location>
        <begin position="12"/>
        <end position="33"/>
    </location>
</feature>
<feature type="transmembrane region" description="Helical" evidence="1">
    <location>
        <begin position="239"/>
        <end position="256"/>
    </location>
</feature>
<name>A0ABR8SZ04_9BACL</name>
<sequence length="303" mass="33939">MLAGINTVPLSVPTIALIAFFIVLLLWLYIYHASTLKQNKYRRADELQDTLYAYSRLAGQITLGLQREGLPGEPFHGALILALQESKSAPCLNPHLQEQIQACLNERDESRLELLQRGLDREMAKLAAERNQLLSILHSPSWGQALWQIVQPLFAPLAATGIAFLIYQFIVEIDSAITPSVYDWIIVSARFVSGLITTAYIYILALSKPRTDAGFTNIMLSILIILAALFHLIGLSAAPYVLGVQLLLFLLGFRLSKPPSRKERPYVGHPDLMSNRPVIHHAEVLAIEETKENQDFDKDEDNK</sequence>
<protein>
    <submittedName>
        <fullName evidence="2">Uncharacterized protein</fullName>
    </submittedName>
</protein>
<organism evidence="2 3">
    <name type="scientific">Paenibacillus gallinarum</name>
    <dbReference type="NCBI Taxonomy" id="2762232"/>
    <lineage>
        <taxon>Bacteria</taxon>
        <taxon>Bacillati</taxon>
        <taxon>Bacillota</taxon>
        <taxon>Bacilli</taxon>
        <taxon>Bacillales</taxon>
        <taxon>Paenibacillaceae</taxon>
        <taxon>Paenibacillus</taxon>
    </lineage>
</organism>
<evidence type="ECO:0000256" key="1">
    <source>
        <dbReference type="SAM" id="Phobius"/>
    </source>
</evidence>
<keyword evidence="3" id="KW-1185">Reference proteome</keyword>
<keyword evidence="1" id="KW-1133">Transmembrane helix</keyword>
<feature type="transmembrane region" description="Helical" evidence="1">
    <location>
        <begin position="153"/>
        <end position="170"/>
    </location>
</feature>
<keyword evidence="1" id="KW-0812">Transmembrane</keyword>
<feature type="transmembrane region" description="Helical" evidence="1">
    <location>
        <begin position="215"/>
        <end position="233"/>
    </location>
</feature>
<gene>
    <name evidence="2" type="ORF">H9647_11740</name>
</gene>
<reference evidence="2 3" key="1">
    <citation type="submission" date="2020-08" db="EMBL/GenBank/DDBJ databases">
        <title>A Genomic Blueprint of the Chicken Gut Microbiome.</title>
        <authorList>
            <person name="Gilroy R."/>
            <person name="Ravi A."/>
            <person name="Getino M."/>
            <person name="Pursley I."/>
            <person name="Horton D.L."/>
            <person name="Alikhan N.-F."/>
            <person name="Baker D."/>
            <person name="Gharbi K."/>
            <person name="Hall N."/>
            <person name="Watson M."/>
            <person name="Adriaenssens E.M."/>
            <person name="Foster-Nyarko E."/>
            <person name="Jarju S."/>
            <person name="Secka A."/>
            <person name="Antonio M."/>
            <person name="Oren A."/>
            <person name="Chaudhuri R."/>
            <person name="La Ragione R.M."/>
            <person name="Hildebrand F."/>
            <person name="Pallen M.J."/>
        </authorList>
    </citation>
    <scope>NUCLEOTIDE SEQUENCE [LARGE SCALE GENOMIC DNA]</scope>
    <source>
        <strain evidence="2 3">Sa2BVA9</strain>
    </source>
</reference>
<dbReference type="Proteomes" id="UP000608071">
    <property type="component" value="Unassembled WGS sequence"/>
</dbReference>
<dbReference type="RefSeq" id="WP_191800061.1">
    <property type="nucleotide sequence ID" value="NZ_JACSQL010000004.1"/>
</dbReference>
<proteinExistence type="predicted"/>
<evidence type="ECO:0000313" key="3">
    <source>
        <dbReference type="Proteomes" id="UP000608071"/>
    </source>
</evidence>
<comment type="caution">
    <text evidence="2">The sequence shown here is derived from an EMBL/GenBank/DDBJ whole genome shotgun (WGS) entry which is preliminary data.</text>
</comment>
<keyword evidence="1" id="KW-0472">Membrane</keyword>
<accession>A0ABR8SZ04</accession>
<feature type="transmembrane region" description="Helical" evidence="1">
    <location>
        <begin position="182"/>
        <end position="203"/>
    </location>
</feature>
<evidence type="ECO:0000313" key="2">
    <source>
        <dbReference type="EMBL" id="MBD7968736.1"/>
    </source>
</evidence>
<dbReference type="EMBL" id="JACSQL010000004">
    <property type="protein sequence ID" value="MBD7968736.1"/>
    <property type="molecule type" value="Genomic_DNA"/>
</dbReference>